<proteinExistence type="predicted"/>
<feature type="signal peptide" evidence="1">
    <location>
        <begin position="1"/>
        <end position="28"/>
    </location>
</feature>
<dbReference type="RefSeq" id="WP_192141948.1">
    <property type="nucleotide sequence ID" value="NZ_JACYXZ010000002.1"/>
</dbReference>
<name>A0A927Q0U2_9ACTN</name>
<dbReference type="SUPFAM" id="SSF82153">
    <property type="entry name" value="FAS1 domain"/>
    <property type="match status" value="1"/>
</dbReference>
<feature type="domain" description="FAS1" evidence="2">
    <location>
        <begin position="45"/>
        <end position="207"/>
    </location>
</feature>
<gene>
    <name evidence="3" type="ORF">IE331_06800</name>
</gene>
<protein>
    <submittedName>
        <fullName evidence="3">Fasciclin domain-containing protein</fullName>
    </submittedName>
</protein>
<dbReference type="Gene3D" id="2.30.180.10">
    <property type="entry name" value="FAS1 domain"/>
    <property type="match status" value="1"/>
</dbReference>
<evidence type="ECO:0000313" key="3">
    <source>
        <dbReference type="EMBL" id="MBD8869327.1"/>
    </source>
</evidence>
<dbReference type="InterPro" id="IPR000782">
    <property type="entry name" value="FAS1_domain"/>
</dbReference>
<dbReference type="EMBL" id="JACYXZ010000002">
    <property type="protein sequence ID" value="MBD8869327.1"/>
    <property type="molecule type" value="Genomic_DNA"/>
</dbReference>
<dbReference type="AlphaFoldDB" id="A0A927Q0U2"/>
<dbReference type="InterPro" id="IPR036378">
    <property type="entry name" value="FAS1_dom_sf"/>
</dbReference>
<dbReference type="PROSITE" id="PS50213">
    <property type="entry name" value="FAS1"/>
    <property type="match status" value="1"/>
</dbReference>
<sequence>MKNRIAAIGLTAALASAAVAVPASSASAGDGHPHPGTTSLVEVLAADGVGFDRNWKDFDIVERAALTVLEAKPSSPVGVLADGREALTAFVPTDRAFRRLVRDVTGTPPRNERQTFQAVATLGVDTIEAVLLYHVVPGATIDSAQAAKSDGARLDTALGETVTVDVRPNRIYLIDKDYDDRNPRLVPKLLDINEGNRQIAHGIHRMLRPIDL</sequence>
<evidence type="ECO:0000259" key="2">
    <source>
        <dbReference type="PROSITE" id="PS50213"/>
    </source>
</evidence>
<evidence type="ECO:0000313" key="4">
    <source>
        <dbReference type="Proteomes" id="UP000616839"/>
    </source>
</evidence>
<accession>A0A927Q0U2</accession>
<keyword evidence="1" id="KW-0732">Signal</keyword>
<reference evidence="3" key="1">
    <citation type="submission" date="2020-09" db="EMBL/GenBank/DDBJ databases">
        <title>Nocardioides sp. strain MJB4 16S ribosomal RNA gene Genome sequencing and assembly.</title>
        <authorList>
            <person name="Kim I."/>
        </authorList>
    </citation>
    <scope>NUCLEOTIDE SEQUENCE</scope>
    <source>
        <strain evidence="3">MJB4</strain>
    </source>
</reference>
<organism evidence="3 4">
    <name type="scientific">Nocardioides donggukensis</name>
    <dbReference type="NCBI Taxonomy" id="2774019"/>
    <lineage>
        <taxon>Bacteria</taxon>
        <taxon>Bacillati</taxon>
        <taxon>Actinomycetota</taxon>
        <taxon>Actinomycetes</taxon>
        <taxon>Propionibacteriales</taxon>
        <taxon>Nocardioidaceae</taxon>
        <taxon>Nocardioides</taxon>
    </lineage>
</organism>
<dbReference type="SMART" id="SM00554">
    <property type="entry name" value="FAS1"/>
    <property type="match status" value="1"/>
</dbReference>
<dbReference type="Proteomes" id="UP000616839">
    <property type="component" value="Unassembled WGS sequence"/>
</dbReference>
<feature type="chain" id="PRO_5037404775" evidence="1">
    <location>
        <begin position="29"/>
        <end position="212"/>
    </location>
</feature>
<evidence type="ECO:0000256" key="1">
    <source>
        <dbReference type="SAM" id="SignalP"/>
    </source>
</evidence>
<dbReference type="Pfam" id="PF02469">
    <property type="entry name" value="Fasciclin"/>
    <property type="match status" value="1"/>
</dbReference>
<comment type="caution">
    <text evidence="3">The sequence shown here is derived from an EMBL/GenBank/DDBJ whole genome shotgun (WGS) entry which is preliminary data.</text>
</comment>
<keyword evidence="4" id="KW-1185">Reference proteome</keyword>